<accession>A0A7J6MEW0</accession>
<feature type="signal peptide" evidence="1">
    <location>
        <begin position="1"/>
        <end position="23"/>
    </location>
</feature>
<gene>
    <name evidence="2" type="ORF">FOL47_002181</name>
</gene>
<dbReference type="EMBL" id="JAAPAO010000158">
    <property type="protein sequence ID" value="KAF4670119.1"/>
    <property type="molecule type" value="Genomic_DNA"/>
</dbReference>
<dbReference type="AlphaFoldDB" id="A0A7J6MEW0"/>
<reference evidence="2 3" key="1">
    <citation type="submission" date="2020-04" db="EMBL/GenBank/DDBJ databases">
        <title>Perkinsus chesapeaki whole genome sequence.</title>
        <authorList>
            <person name="Bogema D.R."/>
        </authorList>
    </citation>
    <scope>NUCLEOTIDE SEQUENCE [LARGE SCALE GENOMIC DNA]</scope>
    <source>
        <strain evidence="2">ATCC PRA-425</strain>
    </source>
</reference>
<name>A0A7J6MEW0_PERCH</name>
<proteinExistence type="predicted"/>
<evidence type="ECO:0000313" key="2">
    <source>
        <dbReference type="EMBL" id="KAF4670119.1"/>
    </source>
</evidence>
<evidence type="ECO:0000256" key="1">
    <source>
        <dbReference type="SAM" id="SignalP"/>
    </source>
</evidence>
<organism evidence="2 3">
    <name type="scientific">Perkinsus chesapeaki</name>
    <name type="common">Clam parasite</name>
    <name type="synonym">Perkinsus andrewsi</name>
    <dbReference type="NCBI Taxonomy" id="330153"/>
    <lineage>
        <taxon>Eukaryota</taxon>
        <taxon>Sar</taxon>
        <taxon>Alveolata</taxon>
        <taxon>Perkinsozoa</taxon>
        <taxon>Perkinsea</taxon>
        <taxon>Perkinsida</taxon>
        <taxon>Perkinsidae</taxon>
        <taxon>Perkinsus</taxon>
    </lineage>
</organism>
<evidence type="ECO:0000313" key="3">
    <source>
        <dbReference type="Proteomes" id="UP000591131"/>
    </source>
</evidence>
<protein>
    <submittedName>
        <fullName evidence="2">Uncharacterized protein</fullName>
    </submittedName>
</protein>
<feature type="chain" id="PRO_5029861083" evidence="1">
    <location>
        <begin position="24"/>
        <end position="307"/>
    </location>
</feature>
<keyword evidence="3" id="KW-1185">Reference proteome</keyword>
<keyword evidence="1" id="KW-0732">Signal</keyword>
<dbReference type="Proteomes" id="UP000591131">
    <property type="component" value="Unassembled WGS sequence"/>
</dbReference>
<sequence length="307" mass="33801">MLLQAHVLELAALQRVCCRVCEAREWSGDILPTVKNLMGARAVALEKVAVAELHSKGCNNVYAFCHGGEMYLVGHEAGKGSSACVQIHTALAADHKRFPVMADKCYFVYDSCFDRIIILAQGRDNFHLHSIDLVSDKMISHGRIEIGLTPPTCALASSGGDIFLAALGEFGGSCFLEVHKLSLKENLRLKLVWSTEVERYPFPEYMDVRISCEDRCHGSLQSLQVSIDGDKRTFAAEIIFRKFDEKIVNVSRNVDLTLPETGATFGPIVSVNRRGKLVDVVRRKWGSVGDGGGGSDIRIETFLLSVK</sequence>
<comment type="caution">
    <text evidence="2">The sequence shown here is derived from an EMBL/GenBank/DDBJ whole genome shotgun (WGS) entry which is preliminary data.</text>
</comment>